<feature type="transmembrane region" description="Helical" evidence="1">
    <location>
        <begin position="12"/>
        <end position="37"/>
    </location>
</feature>
<protein>
    <recommendedName>
        <fullName evidence="4">Mpv17/PMP22 family protein</fullName>
    </recommendedName>
</protein>
<feature type="transmembrane region" description="Helical" evidence="1">
    <location>
        <begin position="133"/>
        <end position="150"/>
    </location>
</feature>
<feature type="transmembrane region" description="Helical" evidence="1">
    <location>
        <begin position="91"/>
        <end position="112"/>
    </location>
</feature>
<keyword evidence="1" id="KW-0472">Membrane</keyword>
<keyword evidence="1" id="KW-1133">Transmembrane helix</keyword>
<dbReference type="EMBL" id="VSIX01000124">
    <property type="protein sequence ID" value="TYB30534.1"/>
    <property type="molecule type" value="Genomic_DNA"/>
</dbReference>
<comment type="caution">
    <text evidence="2">The sequence shown here is derived from an EMBL/GenBank/DDBJ whole genome shotgun (WGS) entry which is preliminary data.</text>
</comment>
<evidence type="ECO:0000313" key="3">
    <source>
        <dbReference type="Proteomes" id="UP000324143"/>
    </source>
</evidence>
<evidence type="ECO:0000313" key="2">
    <source>
        <dbReference type="EMBL" id="TYB30534.1"/>
    </source>
</evidence>
<evidence type="ECO:0000256" key="1">
    <source>
        <dbReference type="SAM" id="Phobius"/>
    </source>
</evidence>
<dbReference type="Proteomes" id="UP000324143">
    <property type="component" value="Unassembled WGS sequence"/>
</dbReference>
<name>A0A5D0M9T4_9BACT</name>
<proteinExistence type="predicted"/>
<reference evidence="2" key="1">
    <citation type="submission" date="2019-08" db="EMBL/GenBank/DDBJ databases">
        <title>Genomic characterization of a novel candidate phylum (ARYD3) from a high temperature, high salinity tertiary oil reservoir in north central Oklahoma, USA.</title>
        <authorList>
            <person name="Youssef N.H."/>
            <person name="Yadav A."/>
            <person name="Elshahed M.S."/>
        </authorList>
    </citation>
    <scope>NUCLEOTIDE SEQUENCE [LARGE SCALE GENOMIC DNA]</scope>
    <source>
        <strain evidence="2">ARYD3</strain>
    </source>
</reference>
<organism evidence="2 3">
    <name type="scientific">Candidatus Mcinerneyibacterium aminivorans</name>
    <dbReference type="NCBI Taxonomy" id="2703815"/>
    <lineage>
        <taxon>Bacteria</taxon>
        <taxon>Candidatus Macinerneyibacteriota</taxon>
        <taxon>Candidatus Mcinerneyibacteria</taxon>
        <taxon>Candidatus Mcinerneyibacteriales</taxon>
        <taxon>Candidatus Mcinerneyibacteriaceae</taxon>
        <taxon>Candidatus Mcinerneyibacterium</taxon>
    </lineage>
</organism>
<feature type="transmembrane region" description="Helical" evidence="1">
    <location>
        <begin position="156"/>
        <end position="173"/>
    </location>
</feature>
<feature type="transmembrane region" description="Helical" evidence="1">
    <location>
        <begin position="49"/>
        <end position="71"/>
    </location>
</feature>
<evidence type="ECO:0008006" key="4">
    <source>
        <dbReference type="Google" id="ProtNLM"/>
    </source>
</evidence>
<keyword evidence="3" id="KW-1185">Reference proteome</keyword>
<sequence length="178" mass="20679">MYENYIYFVKNFLLFSAFIQFAILGTFGEYIGIWIEHKKVLNPFNLRELILKVIGWGVLGIIIKYAFTGFWGFTEALITKGLLPTFFSGSFLYALSTSIFTNTLFGPQMMLFHRFTDNIIMRRNSYQGIKNSILTLFWFWIPAHTVTFILPKHFQIGLAALWSVVLGIILGFFKRISE</sequence>
<accession>A0A5D0M9T4</accession>
<dbReference type="AlphaFoldDB" id="A0A5D0M9T4"/>
<keyword evidence="1" id="KW-0812">Transmembrane</keyword>
<gene>
    <name evidence="2" type="ORF">FXF47_08815</name>
</gene>